<dbReference type="NCBIfam" id="TIGR02167">
    <property type="entry name" value="Liste_lipo_26"/>
    <property type="match status" value="2"/>
</dbReference>
<dbReference type="SUPFAM" id="SSF49299">
    <property type="entry name" value="PKD domain"/>
    <property type="match status" value="1"/>
</dbReference>
<accession>A0A5N5IS76</accession>
<dbReference type="EMBL" id="VNIK02000010">
    <property type="protein sequence ID" value="KAB5486126.1"/>
    <property type="molecule type" value="Genomic_DNA"/>
</dbReference>
<evidence type="ECO:0000313" key="4">
    <source>
        <dbReference type="Proteomes" id="UP000319204"/>
    </source>
</evidence>
<protein>
    <submittedName>
        <fullName evidence="3">BspA family leucine-rich repeat surface protein</fullName>
    </submittedName>
</protein>
<organism evidence="3 4">
    <name type="scientific">Flagellimonas hadalis</name>
    <dbReference type="NCBI Taxonomy" id="2597517"/>
    <lineage>
        <taxon>Bacteria</taxon>
        <taxon>Pseudomonadati</taxon>
        <taxon>Bacteroidota</taxon>
        <taxon>Flavobacteriia</taxon>
        <taxon>Flavobacteriales</taxon>
        <taxon>Flavobacteriaceae</taxon>
        <taxon>Flagellimonas</taxon>
    </lineage>
</organism>
<evidence type="ECO:0000256" key="1">
    <source>
        <dbReference type="SAM" id="SignalP"/>
    </source>
</evidence>
<keyword evidence="4" id="KW-1185">Reference proteome</keyword>
<dbReference type="RefSeq" id="WP_151891180.1">
    <property type="nucleotide sequence ID" value="NZ_VNIK02000010.1"/>
</dbReference>
<dbReference type="InterPro" id="IPR035986">
    <property type="entry name" value="PKD_dom_sf"/>
</dbReference>
<feature type="domain" description="PKD" evidence="2">
    <location>
        <begin position="161"/>
        <end position="190"/>
    </location>
</feature>
<dbReference type="Pfam" id="PF03382">
    <property type="entry name" value="DUF285"/>
    <property type="match status" value="2"/>
</dbReference>
<dbReference type="PROSITE" id="PS51257">
    <property type="entry name" value="PROKAR_LIPOPROTEIN"/>
    <property type="match status" value="1"/>
</dbReference>
<evidence type="ECO:0000259" key="2">
    <source>
        <dbReference type="PROSITE" id="PS50093"/>
    </source>
</evidence>
<dbReference type="InterPro" id="IPR000601">
    <property type="entry name" value="PKD_dom"/>
</dbReference>
<evidence type="ECO:0000313" key="3">
    <source>
        <dbReference type="EMBL" id="KAB5486126.1"/>
    </source>
</evidence>
<sequence>MKRFYKLLLLTAFMGAAFSSCDVDSTNFSLDDRDVYIESIIIEASKNPCIEEDIEVSVTNYSRSITASLPENCDASEMVLTIHLQEGITTSPASGESFSTGTSTLLVSGFGLEEEYTVNLKVLAPFESDVEFVSVWRVDANGSITLPLIETGTYNFKVFWGDGQESIVATYDLESATHTYAEAGDYTVTVWGEINGFNFDMTKMSASNIIDITNWGQVKLGNDGGYFRKCTNLQITAEDAPDLSETTNFRAMFREATSFNSDIDHWDVSSVTSMWDMFYKANNFNQPLGQWDVGNVTTFETMFSESAFNQDISGWDVSSATTMKNMFRNCPFNQPIGNWDVSNVTNFQSTFRQNDAFDQDLSGWGDKLGNVVTMREMFRESDYNGDLSAWDVSKVVSMWDMFKDSGFNNPSINNWNVSGLDNMETMFGGVNCAFSQDISGWDVSNVVNMQNLFKENISFNQDLSGWDVSNVMCNYDFDTDAPQWEDAHKPNFVADKTDNNEFCNRDN</sequence>
<feature type="chain" id="PRO_5024298364" evidence="1">
    <location>
        <begin position="23"/>
        <end position="507"/>
    </location>
</feature>
<dbReference type="Proteomes" id="UP000319204">
    <property type="component" value="Unassembled WGS sequence"/>
</dbReference>
<dbReference type="AlphaFoldDB" id="A0A5N5IS76"/>
<feature type="signal peptide" evidence="1">
    <location>
        <begin position="1"/>
        <end position="22"/>
    </location>
</feature>
<comment type="caution">
    <text evidence="3">The sequence shown here is derived from an EMBL/GenBank/DDBJ whole genome shotgun (WGS) entry which is preliminary data.</text>
</comment>
<dbReference type="PROSITE" id="PS50093">
    <property type="entry name" value="PKD"/>
    <property type="match status" value="1"/>
</dbReference>
<gene>
    <name evidence="3" type="ORF">FOT42_014130</name>
</gene>
<name>A0A5N5IS76_9FLAO</name>
<keyword evidence="1" id="KW-0732">Signal</keyword>
<dbReference type="InterPro" id="IPR011889">
    <property type="entry name" value="Liste_lipo_26"/>
</dbReference>
<dbReference type="InterPro" id="IPR005046">
    <property type="entry name" value="DUF285"/>
</dbReference>
<reference evidence="3" key="1">
    <citation type="submission" date="2019-10" db="EMBL/GenBank/DDBJ databases">
        <title>Muricauda hadale sp. nov., a piezophilic bacterium isolated from hadopelagic water of the Mariana Trench.</title>
        <authorList>
            <person name="Wei Y."/>
        </authorList>
    </citation>
    <scope>NUCLEOTIDE SEQUENCE [LARGE SCALE GENOMIC DNA]</scope>
    <source>
        <strain evidence="3">MT-229</strain>
    </source>
</reference>
<dbReference type="OrthoDB" id="9813840at2"/>
<proteinExistence type="predicted"/>